<organism evidence="2 3">
    <name type="scientific">Psychrobacter phenylpyruvicus</name>
    <dbReference type="NCBI Taxonomy" id="29432"/>
    <lineage>
        <taxon>Bacteria</taxon>
        <taxon>Pseudomonadati</taxon>
        <taxon>Pseudomonadota</taxon>
        <taxon>Gammaproteobacteria</taxon>
        <taxon>Moraxellales</taxon>
        <taxon>Moraxellaceae</taxon>
        <taxon>Psychrobacter</taxon>
    </lineage>
</organism>
<reference evidence="2 3" key="1">
    <citation type="submission" date="2018-06" db="EMBL/GenBank/DDBJ databases">
        <authorList>
            <consortium name="Pathogen Informatics"/>
            <person name="Doyle S."/>
        </authorList>
    </citation>
    <scope>NUCLEOTIDE SEQUENCE [LARGE SCALE GENOMIC DNA]</scope>
    <source>
        <strain evidence="2 3">NCTC10526</strain>
    </source>
</reference>
<keyword evidence="1" id="KW-0472">Membrane</keyword>
<keyword evidence="3" id="KW-1185">Reference proteome</keyword>
<feature type="transmembrane region" description="Helical" evidence="1">
    <location>
        <begin position="50"/>
        <end position="69"/>
    </location>
</feature>
<proteinExistence type="predicted"/>
<keyword evidence="1" id="KW-1133">Transmembrane helix</keyword>
<accession>A0A379LPV9</accession>
<dbReference type="Proteomes" id="UP000254123">
    <property type="component" value="Unassembled WGS sequence"/>
</dbReference>
<sequence>MWQTAVSIQVTEAKAVATSVQSSVFNFSIMIATWVAGLILVYLPQFGAMGIVYLSILCFIPAILLSFFSKKTLGA</sequence>
<keyword evidence="1" id="KW-0812">Transmembrane</keyword>
<dbReference type="RefSeq" id="WP_218564888.1">
    <property type="nucleotide sequence ID" value="NZ_UGVC01000010.1"/>
</dbReference>
<protein>
    <submittedName>
        <fullName evidence="2">Uncharacterized protein</fullName>
    </submittedName>
</protein>
<evidence type="ECO:0000313" key="2">
    <source>
        <dbReference type="EMBL" id="SUD98964.1"/>
    </source>
</evidence>
<dbReference type="AlphaFoldDB" id="A0A379LPV9"/>
<dbReference type="EMBL" id="UGVC01000010">
    <property type="protein sequence ID" value="SUD98964.1"/>
    <property type="molecule type" value="Genomic_DNA"/>
</dbReference>
<evidence type="ECO:0000313" key="3">
    <source>
        <dbReference type="Proteomes" id="UP000254123"/>
    </source>
</evidence>
<evidence type="ECO:0000256" key="1">
    <source>
        <dbReference type="SAM" id="Phobius"/>
    </source>
</evidence>
<gene>
    <name evidence="2" type="ORF">NCTC10526_02953</name>
</gene>
<feature type="transmembrane region" description="Helical" evidence="1">
    <location>
        <begin position="24"/>
        <end position="43"/>
    </location>
</feature>
<name>A0A379LPV9_9GAMM</name>